<comment type="caution">
    <text evidence="1">The sequence shown here is derived from an EMBL/GenBank/DDBJ whole genome shotgun (WGS) entry which is preliminary data.</text>
</comment>
<dbReference type="AlphaFoldDB" id="A0A6V8K340"/>
<evidence type="ECO:0000313" key="1">
    <source>
        <dbReference type="EMBL" id="GFJ76589.1"/>
    </source>
</evidence>
<reference evidence="1 2" key="2">
    <citation type="submission" date="2020-03" db="EMBL/GenBank/DDBJ databases">
        <authorList>
            <person name="Ichikawa N."/>
            <person name="Kimura A."/>
            <person name="Kitahashi Y."/>
            <person name="Uohara A."/>
        </authorList>
    </citation>
    <scope>NUCLEOTIDE SEQUENCE [LARGE SCALE GENOMIC DNA]</scope>
    <source>
        <strain evidence="1 2">NBRC 108639</strain>
    </source>
</reference>
<name>A0A6V8K340_9ACTN</name>
<gene>
    <name evidence="1" type="ORF">Phou_007690</name>
</gene>
<proteinExistence type="predicted"/>
<dbReference type="EMBL" id="BLPF01000001">
    <property type="protein sequence ID" value="GFJ76589.1"/>
    <property type="molecule type" value="Genomic_DNA"/>
</dbReference>
<organism evidence="1 2">
    <name type="scientific">Phytohabitans houttuyneae</name>
    <dbReference type="NCBI Taxonomy" id="1076126"/>
    <lineage>
        <taxon>Bacteria</taxon>
        <taxon>Bacillati</taxon>
        <taxon>Actinomycetota</taxon>
        <taxon>Actinomycetes</taxon>
        <taxon>Micromonosporales</taxon>
        <taxon>Micromonosporaceae</taxon>
    </lineage>
</organism>
<dbReference type="Proteomes" id="UP000482800">
    <property type="component" value="Unassembled WGS sequence"/>
</dbReference>
<keyword evidence="2" id="KW-1185">Reference proteome</keyword>
<reference evidence="1 2" key="1">
    <citation type="submission" date="2020-03" db="EMBL/GenBank/DDBJ databases">
        <title>Whole genome shotgun sequence of Phytohabitans houttuyneae NBRC 108639.</title>
        <authorList>
            <person name="Komaki H."/>
            <person name="Tamura T."/>
        </authorList>
    </citation>
    <scope>NUCLEOTIDE SEQUENCE [LARGE SCALE GENOMIC DNA]</scope>
    <source>
        <strain evidence="1 2">NBRC 108639</strain>
    </source>
</reference>
<protein>
    <submittedName>
        <fullName evidence="1">Uncharacterized protein</fullName>
    </submittedName>
</protein>
<accession>A0A6V8K340</accession>
<evidence type="ECO:0000313" key="2">
    <source>
        <dbReference type="Proteomes" id="UP000482800"/>
    </source>
</evidence>
<sequence length="135" mass="15109">MAGRDGEAEDVGEVARVAVGDGPGQPRHLGREHDLRRDDLFDVEQLLLERRLLGPLQQPAVDELAGEAHLDPRARLGALVELGRHQVVERAVEVRERDVHANASDRQPWSRLPVARRLAGRHRAILPAVTLRRRT</sequence>